<dbReference type="InterPro" id="IPR050861">
    <property type="entry name" value="Dihydroxyacetone_Kinase"/>
</dbReference>
<gene>
    <name evidence="10" type="primary">dhaL</name>
    <name evidence="10" type="ORF">HYG85_08155</name>
</gene>
<evidence type="ECO:0000256" key="2">
    <source>
        <dbReference type="ARBA" id="ARBA00004745"/>
    </source>
</evidence>
<dbReference type="InterPro" id="IPR012737">
    <property type="entry name" value="DhaK_L_YcgS"/>
</dbReference>
<dbReference type="GO" id="GO:0004371">
    <property type="term" value="F:glycerone kinase activity"/>
    <property type="evidence" value="ECO:0007669"/>
    <property type="project" value="InterPro"/>
</dbReference>
<dbReference type="RefSeq" id="WP_113672480.1">
    <property type="nucleotide sequence ID" value="NZ_CP058561.1"/>
</dbReference>
<dbReference type="PANTHER" id="PTHR28629:SF4">
    <property type="entry name" value="TRIOKINASE_FMN CYCLASE"/>
    <property type="match status" value="1"/>
</dbReference>
<dbReference type="AlphaFoldDB" id="A0A8J8M9K1"/>
<evidence type="ECO:0000256" key="4">
    <source>
        <dbReference type="ARBA" id="ARBA00022679"/>
    </source>
</evidence>
<feature type="domain" description="DhaL" evidence="9">
    <location>
        <begin position="8"/>
        <end position="208"/>
    </location>
</feature>
<evidence type="ECO:0000256" key="8">
    <source>
        <dbReference type="ARBA" id="ARBA00055771"/>
    </source>
</evidence>
<keyword evidence="5 10" id="KW-0418">Kinase</keyword>
<organism evidence="10 11">
    <name type="scientific">Vallitalea guaymasensis</name>
    <dbReference type="NCBI Taxonomy" id="1185412"/>
    <lineage>
        <taxon>Bacteria</taxon>
        <taxon>Bacillati</taxon>
        <taxon>Bacillota</taxon>
        <taxon>Clostridia</taxon>
        <taxon>Lachnospirales</taxon>
        <taxon>Vallitaleaceae</taxon>
        <taxon>Vallitalea</taxon>
    </lineage>
</organism>
<dbReference type="FunFam" id="1.25.40.340:FF:000002">
    <property type="entry name" value="Dihydroxyacetone kinase, L subunit"/>
    <property type="match status" value="1"/>
</dbReference>
<sequence length="212" mass="23482">MNIKITSKEYVEYIELVTKKIEENKDYITKLDSITGDGDHWVNINMGFQKLVENKELLLSLKLGDMFKKIGMLIMSTVGGSSGVLYGSAFIGAAKTIGDKEEMDINLLCDVLEAELNAIMERGNAKPNFKTMIDSMYPAVNALKDALDKKLDDYDALQAMKQGAIDGMNSTKDMEAVRGRACYQPNKGVGHLDPGAVTMCYQLEVLVDYLCK</sequence>
<keyword evidence="6" id="KW-0319">Glycerol metabolism</keyword>
<comment type="catalytic activity">
    <reaction evidence="1">
        <text>dihydroxyacetone + phosphoenolpyruvate = dihydroxyacetone phosphate + pyruvate</text>
        <dbReference type="Rhea" id="RHEA:18381"/>
        <dbReference type="ChEBI" id="CHEBI:15361"/>
        <dbReference type="ChEBI" id="CHEBI:16016"/>
        <dbReference type="ChEBI" id="CHEBI:57642"/>
        <dbReference type="ChEBI" id="CHEBI:58702"/>
        <dbReference type="EC" id="2.7.1.121"/>
    </reaction>
</comment>
<evidence type="ECO:0000313" key="10">
    <source>
        <dbReference type="EMBL" id="QUH28891.1"/>
    </source>
</evidence>
<comment type="pathway">
    <text evidence="2">Polyol metabolism; glycerol degradation.</text>
</comment>
<evidence type="ECO:0000256" key="1">
    <source>
        <dbReference type="ARBA" id="ARBA00001113"/>
    </source>
</evidence>
<comment type="function">
    <text evidence="8">ADP-binding subunit of the dihydroxyacetone kinase, which is responsible for the phosphoenolpyruvate (PEP)-dependent phosphorylation of dihydroxyacetone. DhaL-ADP is converted to DhaL-ATP via a phosphoryl group transfer from DhaM and transmits it to dihydroxyacetone binds to DhaK.</text>
</comment>
<dbReference type="GO" id="GO:0005829">
    <property type="term" value="C:cytosol"/>
    <property type="evidence" value="ECO:0007669"/>
    <property type="project" value="TreeGrafter"/>
</dbReference>
<dbReference type="GO" id="GO:0047324">
    <property type="term" value="F:phosphoenolpyruvate-glycerone phosphotransferase activity"/>
    <property type="evidence" value="ECO:0007669"/>
    <property type="project" value="UniProtKB-EC"/>
</dbReference>
<evidence type="ECO:0000256" key="6">
    <source>
        <dbReference type="ARBA" id="ARBA00022798"/>
    </source>
</evidence>
<keyword evidence="11" id="KW-1185">Reference proteome</keyword>
<evidence type="ECO:0000313" key="11">
    <source>
        <dbReference type="Proteomes" id="UP000677305"/>
    </source>
</evidence>
<dbReference type="EC" id="2.7.1.121" evidence="3"/>
<dbReference type="KEGG" id="vgu:HYG85_08155"/>
<keyword evidence="4" id="KW-0808">Transferase</keyword>
<name>A0A8J8M9K1_9FIRM</name>
<dbReference type="InterPro" id="IPR004007">
    <property type="entry name" value="DhaL_dom"/>
</dbReference>
<evidence type="ECO:0000256" key="7">
    <source>
        <dbReference type="ARBA" id="ARBA00046577"/>
    </source>
</evidence>
<dbReference type="GO" id="GO:0019563">
    <property type="term" value="P:glycerol catabolic process"/>
    <property type="evidence" value="ECO:0007669"/>
    <property type="project" value="TreeGrafter"/>
</dbReference>
<dbReference type="Pfam" id="PF02734">
    <property type="entry name" value="Dak2"/>
    <property type="match status" value="1"/>
</dbReference>
<comment type="subunit">
    <text evidence="7">Homodimer. The dihydroxyacetone kinase complex is composed of a homodimer of DhaM, a homodimer of DhaK and the subunit DhaL.</text>
</comment>
<evidence type="ECO:0000259" key="9">
    <source>
        <dbReference type="PROSITE" id="PS51480"/>
    </source>
</evidence>
<dbReference type="Gene3D" id="1.25.40.340">
    <property type="match status" value="1"/>
</dbReference>
<dbReference type="Proteomes" id="UP000677305">
    <property type="component" value="Chromosome"/>
</dbReference>
<dbReference type="PANTHER" id="PTHR28629">
    <property type="entry name" value="TRIOKINASE/FMN CYCLASE"/>
    <property type="match status" value="1"/>
</dbReference>
<reference evidence="10 11" key="1">
    <citation type="submission" date="2020-07" db="EMBL/GenBank/DDBJ databases">
        <title>Vallitalea guaymasensis genome.</title>
        <authorList>
            <person name="Postec A."/>
        </authorList>
    </citation>
    <scope>NUCLEOTIDE SEQUENCE [LARGE SCALE GENOMIC DNA]</scope>
    <source>
        <strain evidence="10 11">Ra1766G1</strain>
    </source>
</reference>
<dbReference type="SMART" id="SM01120">
    <property type="entry name" value="Dak2"/>
    <property type="match status" value="1"/>
</dbReference>
<proteinExistence type="predicted"/>
<evidence type="ECO:0000256" key="3">
    <source>
        <dbReference type="ARBA" id="ARBA00012095"/>
    </source>
</evidence>
<dbReference type="PROSITE" id="PS51480">
    <property type="entry name" value="DHAL"/>
    <property type="match status" value="1"/>
</dbReference>
<dbReference type="NCBIfam" id="TIGR02365">
    <property type="entry name" value="dha_L_ycgS"/>
    <property type="match status" value="1"/>
</dbReference>
<evidence type="ECO:0000256" key="5">
    <source>
        <dbReference type="ARBA" id="ARBA00022777"/>
    </source>
</evidence>
<protein>
    <recommendedName>
        <fullName evidence="3">phosphoenolpyruvate--glycerone phosphotransferase</fullName>
        <ecNumber evidence="3">2.7.1.121</ecNumber>
    </recommendedName>
</protein>
<dbReference type="OrthoDB" id="9800291at2"/>
<dbReference type="SUPFAM" id="SSF101473">
    <property type="entry name" value="DhaL-like"/>
    <property type="match status" value="1"/>
</dbReference>
<dbReference type="InterPro" id="IPR036117">
    <property type="entry name" value="DhaL_dom_sf"/>
</dbReference>
<dbReference type="EMBL" id="CP058561">
    <property type="protein sequence ID" value="QUH28891.1"/>
    <property type="molecule type" value="Genomic_DNA"/>
</dbReference>
<accession>A0A8J8M9K1</accession>